<dbReference type="Pfam" id="PF00435">
    <property type="entry name" value="Spectrin"/>
    <property type="match status" value="3"/>
</dbReference>
<dbReference type="AlphaFoldDB" id="W2SZJ5"/>
<dbReference type="STRING" id="51031.W2SZJ5"/>
<evidence type="ECO:0000313" key="3">
    <source>
        <dbReference type="Proteomes" id="UP000053676"/>
    </source>
</evidence>
<evidence type="ECO:0000313" key="2">
    <source>
        <dbReference type="EMBL" id="ETN75170.1"/>
    </source>
</evidence>
<dbReference type="CDD" id="cd00176">
    <property type="entry name" value="SPEC"/>
    <property type="match status" value="1"/>
</dbReference>
<dbReference type="OrthoDB" id="7464504at2759"/>
<dbReference type="SMART" id="SM00150">
    <property type="entry name" value="SPEC"/>
    <property type="match status" value="3"/>
</dbReference>
<gene>
    <name evidence="2" type="ORF">NECAME_00581</name>
</gene>
<sequence>MEKWIKEKLKIALDGSYLRLNSIRARLETQKSLRTELKTQSNNLKHLNVAGDFLIANGNSEALDVRRRLQTINNMWNRVVVALKKNGGRLAGARDEAQYYRNIEELEFWVEEIEHWLGSEDIGKDLESSQDLQRNLAQIENDYLILCELVDGVKDSNPLFGDEIGLNLTHLRENWVYLRVNAEKRLLNLEFFLRARKYTDGVNEAEEWLAEMEPAVGLVDYGEDEETTEALRKKFRTIMSSLNAFKVEIDYLRREAEDCKDQKQDVGQLC</sequence>
<dbReference type="Proteomes" id="UP000053676">
    <property type="component" value="Unassembled WGS sequence"/>
</dbReference>
<reference evidence="3" key="1">
    <citation type="journal article" date="2014" name="Nat. Genet.">
        <title>Genome of the human hookworm Necator americanus.</title>
        <authorList>
            <person name="Tang Y.T."/>
            <person name="Gao X."/>
            <person name="Rosa B.A."/>
            <person name="Abubucker S."/>
            <person name="Hallsworth-Pepin K."/>
            <person name="Martin J."/>
            <person name="Tyagi R."/>
            <person name="Heizer E."/>
            <person name="Zhang X."/>
            <person name="Bhonagiri-Palsikar V."/>
            <person name="Minx P."/>
            <person name="Warren W.C."/>
            <person name="Wang Q."/>
            <person name="Zhan B."/>
            <person name="Hotez P.J."/>
            <person name="Sternberg P.W."/>
            <person name="Dougall A."/>
            <person name="Gaze S.T."/>
            <person name="Mulvenna J."/>
            <person name="Sotillo J."/>
            <person name="Ranganathan S."/>
            <person name="Rabelo E.M."/>
            <person name="Wilson R.K."/>
            <person name="Felgner P.L."/>
            <person name="Bethony J."/>
            <person name="Hawdon J.M."/>
            <person name="Gasser R.B."/>
            <person name="Loukas A."/>
            <person name="Mitreva M."/>
        </authorList>
    </citation>
    <scope>NUCLEOTIDE SEQUENCE [LARGE SCALE GENOMIC DNA]</scope>
</reference>
<dbReference type="EMBL" id="KI660311">
    <property type="protein sequence ID" value="ETN75170.1"/>
    <property type="molecule type" value="Genomic_DNA"/>
</dbReference>
<dbReference type="InterPro" id="IPR018159">
    <property type="entry name" value="Spectrin/alpha-actinin"/>
</dbReference>
<dbReference type="KEGG" id="nai:NECAME_00581"/>
<protein>
    <submittedName>
        <fullName evidence="2">Spectrin repeat-containing domain protein</fullName>
    </submittedName>
</protein>
<keyword evidence="1" id="KW-0677">Repeat</keyword>
<dbReference type="InterPro" id="IPR002017">
    <property type="entry name" value="Spectrin_repeat"/>
</dbReference>
<name>W2SZJ5_NECAM</name>
<evidence type="ECO:0000256" key="1">
    <source>
        <dbReference type="ARBA" id="ARBA00022737"/>
    </source>
</evidence>
<dbReference type="SUPFAM" id="SSF46966">
    <property type="entry name" value="Spectrin repeat"/>
    <property type="match status" value="2"/>
</dbReference>
<organism evidence="2 3">
    <name type="scientific">Necator americanus</name>
    <name type="common">Human hookworm</name>
    <dbReference type="NCBI Taxonomy" id="51031"/>
    <lineage>
        <taxon>Eukaryota</taxon>
        <taxon>Metazoa</taxon>
        <taxon>Ecdysozoa</taxon>
        <taxon>Nematoda</taxon>
        <taxon>Chromadorea</taxon>
        <taxon>Rhabditida</taxon>
        <taxon>Rhabditina</taxon>
        <taxon>Rhabditomorpha</taxon>
        <taxon>Strongyloidea</taxon>
        <taxon>Ancylostomatidae</taxon>
        <taxon>Bunostominae</taxon>
        <taxon>Necator</taxon>
    </lineage>
</organism>
<dbReference type="PANTHER" id="PTHR11915">
    <property type="entry name" value="SPECTRIN/FILAMIN RELATED CYTOSKELETAL PROTEIN"/>
    <property type="match status" value="1"/>
</dbReference>
<proteinExistence type="predicted"/>
<dbReference type="Gene3D" id="1.20.58.60">
    <property type="match status" value="3"/>
</dbReference>
<keyword evidence="3" id="KW-1185">Reference proteome</keyword>
<accession>W2SZJ5</accession>